<evidence type="ECO:0000313" key="2">
    <source>
        <dbReference type="Proteomes" id="UP000516349"/>
    </source>
</evidence>
<keyword evidence="2" id="KW-1185">Reference proteome</keyword>
<dbReference type="Proteomes" id="UP000516349">
    <property type="component" value="Chromosome"/>
</dbReference>
<dbReference type="AlphaFoldDB" id="A0A7H1NNL1"/>
<accession>A0A7H1NNL1</accession>
<organism evidence="1 2">
    <name type="scientific">Entomobacter blattae</name>
    <dbReference type="NCBI Taxonomy" id="2762277"/>
    <lineage>
        <taxon>Bacteria</taxon>
        <taxon>Pseudomonadati</taxon>
        <taxon>Pseudomonadota</taxon>
        <taxon>Alphaproteobacteria</taxon>
        <taxon>Acetobacterales</taxon>
        <taxon>Acetobacteraceae</taxon>
        <taxon>Entomobacter</taxon>
    </lineage>
</organism>
<sequence>MKRFFFSPFSSFLSSFALLNKGKKIRFLFSLTLLGSYFLGSCFSFPAFAQEAQGIWIGTLKTEKGTCPTERPSTLVIRNDETLFIPGSGSLILKGTFSPDHPHYHAQFIAQGTNHKPFPMVFEGHFDQEKELFKGIYATPSCRANITLDRK</sequence>
<dbReference type="KEGG" id="ebla:JGUZn3_01040"/>
<gene>
    <name evidence="1" type="ORF">JGUZn3_01040</name>
</gene>
<protein>
    <submittedName>
        <fullName evidence="1">Uncharacterized protein</fullName>
    </submittedName>
</protein>
<dbReference type="RefSeq" id="WP_203413856.1">
    <property type="nucleotide sequence ID" value="NZ_CP060244.1"/>
</dbReference>
<dbReference type="EMBL" id="CP060244">
    <property type="protein sequence ID" value="QNT77371.1"/>
    <property type="molecule type" value="Genomic_DNA"/>
</dbReference>
<proteinExistence type="predicted"/>
<name>A0A7H1NNL1_9PROT</name>
<evidence type="ECO:0000313" key="1">
    <source>
        <dbReference type="EMBL" id="QNT77371.1"/>
    </source>
</evidence>
<reference evidence="1 2" key="1">
    <citation type="submission" date="2020-08" db="EMBL/GenBank/DDBJ databases">
        <title>Complete genome sequence of Entomobacter blattae G55GP.</title>
        <authorList>
            <person name="Poehlein A."/>
            <person name="Guzman J."/>
            <person name="Daniel R."/>
            <person name="Vilcinskas A."/>
        </authorList>
    </citation>
    <scope>NUCLEOTIDE SEQUENCE [LARGE SCALE GENOMIC DNA]</scope>
    <source>
        <strain evidence="1 2">G55GP</strain>
    </source>
</reference>